<dbReference type="CDD" id="cd07252">
    <property type="entry name" value="BphC1-RGP6_N_like"/>
    <property type="match status" value="1"/>
</dbReference>
<dbReference type="InterPro" id="IPR004360">
    <property type="entry name" value="Glyas_Fos-R_dOase_dom"/>
</dbReference>
<gene>
    <name evidence="10" type="primary">phdF</name>
</gene>
<dbReference type="SUPFAM" id="SSF54593">
    <property type="entry name" value="Glyoxalase/Bleomycin resistance protein/Dihydroxybiphenyl dioxygenase"/>
    <property type="match status" value="1"/>
</dbReference>
<keyword evidence="3" id="KW-0479">Metal-binding</keyword>
<keyword evidence="7 8" id="KW-0408">Iron</keyword>
<dbReference type="AlphaFoldDB" id="Q9LC87"/>
<evidence type="ECO:0000256" key="4">
    <source>
        <dbReference type="ARBA" id="ARBA00022797"/>
    </source>
</evidence>
<keyword evidence="4 8" id="KW-0058">Aromatic hydrocarbons catabolism</keyword>
<dbReference type="GO" id="GO:0008198">
    <property type="term" value="F:ferrous iron binding"/>
    <property type="evidence" value="ECO:0007669"/>
    <property type="project" value="InterPro"/>
</dbReference>
<evidence type="ECO:0000256" key="7">
    <source>
        <dbReference type="ARBA" id="ARBA00023004"/>
    </source>
</evidence>
<dbReference type="GO" id="GO:0051213">
    <property type="term" value="F:dioxygenase activity"/>
    <property type="evidence" value="ECO:0007669"/>
    <property type="project" value="UniProtKB-KW"/>
</dbReference>
<evidence type="ECO:0000256" key="5">
    <source>
        <dbReference type="ARBA" id="ARBA00022964"/>
    </source>
</evidence>
<feature type="domain" description="VOC" evidence="9">
    <location>
        <begin position="142"/>
        <end position="258"/>
    </location>
</feature>
<dbReference type="InterPro" id="IPR037523">
    <property type="entry name" value="VOC_core"/>
</dbReference>
<organism evidence="10">
    <name type="scientific">Nocardioides sp. (strain KP7)</name>
    <dbReference type="NCBI Taxonomy" id="102632"/>
    <lineage>
        <taxon>Bacteria</taxon>
        <taxon>Bacillati</taxon>
        <taxon>Actinomycetota</taxon>
        <taxon>Actinomycetes</taxon>
        <taxon>Propionibacteriales</taxon>
        <taxon>Nocardioidaceae</taxon>
        <taxon>Nocardioides</taxon>
    </lineage>
</organism>
<accession>Q9LC87</accession>
<dbReference type="Pfam" id="PF22632">
    <property type="entry name" value="BphC_D1"/>
    <property type="match status" value="1"/>
</dbReference>
<evidence type="ECO:0000256" key="1">
    <source>
        <dbReference type="ARBA" id="ARBA00001954"/>
    </source>
</evidence>
<dbReference type="Gene3D" id="3.10.180.10">
    <property type="entry name" value="2,3-Dihydroxybiphenyl 1,2-Dioxygenase, domain 1"/>
    <property type="match status" value="2"/>
</dbReference>
<keyword evidence="5 8" id="KW-0223">Dioxygenase</keyword>
<keyword evidence="6 8" id="KW-0560">Oxidoreductase</keyword>
<feature type="domain" description="VOC" evidence="9">
    <location>
        <begin position="5"/>
        <end position="119"/>
    </location>
</feature>
<dbReference type="CDD" id="cd07237">
    <property type="entry name" value="BphC1-RGP6_C_like"/>
    <property type="match status" value="1"/>
</dbReference>
<dbReference type="PROSITE" id="PS00082">
    <property type="entry name" value="EXTRADIOL_DIOXYGENAS"/>
    <property type="match status" value="1"/>
</dbReference>
<evidence type="ECO:0000256" key="2">
    <source>
        <dbReference type="ARBA" id="ARBA00008784"/>
    </source>
</evidence>
<comment type="similarity">
    <text evidence="2 8">Belongs to the extradiol ring-cleavage dioxygenase family.</text>
</comment>
<protein>
    <submittedName>
        <fullName evidence="10">Extradiol dioxygenase</fullName>
    </submittedName>
</protein>
<sequence>MLARSLGYVAVASPDAKQWLEFGPEVLGMQAVEADAGTVLLRMDDTDHRIAVHHGERNRMLYAGWDVGSEDALDAAGELLRERGIAFETGTDEERAARGVLGFLAIEDPSGLRHELFYGQKVVPGSFQPGRPMSRFITGPQGLGHLVLATPDLKRSDRFLQGVLGFKKSDEIYTFIDLWFYHCNPRHHSLALTPMPGVRGLHHVMVEVAEFDDVGIAYDLCMSRKIPLSMTLGRHVNDRMVSFYVRTPGGFDLEYGWGAVTVDDETWTVAQYDRPSVWGHQMVAQTPPGALEAVTT</sequence>
<evidence type="ECO:0000256" key="3">
    <source>
        <dbReference type="ARBA" id="ARBA00022723"/>
    </source>
</evidence>
<evidence type="ECO:0000259" key="9">
    <source>
        <dbReference type="PROSITE" id="PS51819"/>
    </source>
</evidence>
<reference evidence="10" key="1">
    <citation type="journal article" date="2000" name="J. Bacteriol.">
        <title>A novel phenanthrene dioxygenase from Nocardioides sp. Strain KP7: expression in Escherichia coli.</title>
        <authorList>
            <person name="Saito A."/>
            <person name="Iwabuchi T."/>
            <person name="Harayama S."/>
        </authorList>
    </citation>
    <scope>NUCLEOTIDE SEQUENCE</scope>
    <source>
        <strain evidence="10">KP7</strain>
    </source>
</reference>
<dbReference type="InterPro" id="IPR029068">
    <property type="entry name" value="Glyas_Bleomycin-R_OHBP_Dase"/>
</dbReference>
<evidence type="ECO:0000313" key="10">
    <source>
        <dbReference type="EMBL" id="BAA94706.1"/>
    </source>
</evidence>
<proteinExistence type="inferred from homology"/>
<evidence type="ECO:0000256" key="8">
    <source>
        <dbReference type="RuleBase" id="RU000683"/>
    </source>
</evidence>
<dbReference type="PROSITE" id="PS51819">
    <property type="entry name" value="VOC"/>
    <property type="match status" value="2"/>
</dbReference>
<evidence type="ECO:0000256" key="6">
    <source>
        <dbReference type="ARBA" id="ARBA00023002"/>
    </source>
</evidence>
<dbReference type="Pfam" id="PF00903">
    <property type="entry name" value="Glyoxalase"/>
    <property type="match status" value="1"/>
</dbReference>
<comment type="cofactor">
    <cofactor evidence="1 8">
        <name>Fe(2+)</name>
        <dbReference type="ChEBI" id="CHEBI:29033"/>
    </cofactor>
</comment>
<dbReference type="EMBL" id="AB031319">
    <property type="protein sequence ID" value="BAA94706.1"/>
    <property type="molecule type" value="Genomic_DNA"/>
</dbReference>
<name>Q9LC87_NOCSK</name>
<dbReference type="InterPro" id="IPR000486">
    <property type="entry name" value="Xdiol_ring_cleave_dOase_1/2"/>
</dbReference>